<evidence type="ECO:0000259" key="1">
    <source>
        <dbReference type="Pfam" id="PF07486"/>
    </source>
</evidence>
<dbReference type="GO" id="GO:0016787">
    <property type="term" value="F:hydrolase activity"/>
    <property type="evidence" value="ECO:0007669"/>
    <property type="project" value="UniProtKB-KW"/>
</dbReference>
<accession>A0A8S5QYG8</accession>
<feature type="domain" description="Cell wall hydrolase SleB" evidence="1">
    <location>
        <begin position="116"/>
        <end position="211"/>
    </location>
</feature>
<proteinExistence type="predicted"/>
<sequence length="217" mass="23638">MYASAYRRSTGCRSKTDRRNIQVKLQRIAFIIGILLCLTALCTSNAASEDTAGKSQVPCQRISPSMTATVSAAQLAAITPLAENAPARAAQYINISMTEAERDELAAIVYLEAGNQSEEAQQAVVEVVFNRVLNTYFPDTVHDVLFEGADSSVPQFSPIALIDTATPGQAQYDAIDGALYGDTILDADVVYFSRNGENDRVWGQIGDHVFCREYLWG</sequence>
<dbReference type="Gene3D" id="1.10.10.2520">
    <property type="entry name" value="Cell wall hydrolase SleB, domain 1"/>
    <property type="match status" value="1"/>
</dbReference>
<dbReference type="EMBL" id="BK015770">
    <property type="protein sequence ID" value="DAE24144.1"/>
    <property type="molecule type" value="Genomic_DNA"/>
</dbReference>
<dbReference type="Pfam" id="PF07486">
    <property type="entry name" value="Hydrolase_2"/>
    <property type="match status" value="1"/>
</dbReference>
<dbReference type="InterPro" id="IPR042047">
    <property type="entry name" value="SleB_dom1"/>
</dbReference>
<name>A0A8S5QYG8_9CAUD</name>
<evidence type="ECO:0000313" key="2">
    <source>
        <dbReference type="EMBL" id="DAE24144.1"/>
    </source>
</evidence>
<reference evidence="2" key="1">
    <citation type="journal article" date="2021" name="Proc. Natl. Acad. Sci. U.S.A.">
        <title>A Catalog of Tens of Thousands of Viruses from Human Metagenomes Reveals Hidden Associations with Chronic Diseases.</title>
        <authorList>
            <person name="Tisza M.J."/>
            <person name="Buck C.B."/>
        </authorList>
    </citation>
    <scope>NUCLEOTIDE SEQUENCE</scope>
    <source>
        <strain evidence="2">CtNZz8</strain>
    </source>
</reference>
<keyword evidence="2" id="KW-0378">Hydrolase</keyword>
<dbReference type="InterPro" id="IPR011105">
    <property type="entry name" value="Cell_wall_hydrolase_SleB"/>
</dbReference>
<organism evidence="2">
    <name type="scientific">Caudovirales sp. ctNZz8</name>
    <dbReference type="NCBI Taxonomy" id="2826772"/>
    <lineage>
        <taxon>Viruses</taxon>
        <taxon>Duplodnaviria</taxon>
        <taxon>Heunggongvirae</taxon>
        <taxon>Uroviricota</taxon>
        <taxon>Caudoviricetes</taxon>
    </lineage>
</organism>
<protein>
    <submittedName>
        <fullName evidence="2">Cell Wall Hydrolase</fullName>
    </submittedName>
</protein>